<dbReference type="InterPro" id="IPR007499">
    <property type="entry name" value="ERF_bacteria_virus"/>
</dbReference>
<protein>
    <submittedName>
        <fullName evidence="2">ERF family protein</fullName>
    </submittedName>
</protein>
<reference evidence="2 3" key="1">
    <citation type="journal article" date="2004" name="Extremophiles">
        <title>Halobacillus locisalis sp. nov., a halophilic bacterium isolated from a marine solar saltern of the Yellow Sea in Korea.</title>
        <authorList>
            <person name="Yoon J.H."/>
            <person name="Kang K.H."/>
            <person name="Oh T.K."/>
            <person name="Park Y.H."/>
        </authorList>
    </citation>
    <scope>NUCLEOTIDE SEQUENCE [LARGE SCALE GENOMIC DNA]</scope>
    <source>
        <strain evidence="2 3">KCTC 3788</strain>
    </source>
</reference>
<dbReference type="Pfam" id="PF04404">
    <property type="entry name" value="ERF"/>
    <property type="match status" value="1"/>
</dbReference>
<proteinExistence type="predicted"/>
<name>A0A838CY39_9BACI</name>
<keyword evidence="3" id="KW-1185">Reference proteome</keyword>
<comment type="caution">
    <text evidence="2">The sequence shown here is derived from an EMBL/GenBank/DDBJ whole genome shotgun (WGS) entry which is preliminary data.</text>
</comment>
<evidence type="ECO:0000256" key="1">
    <source>
        <dbReference type="SAM" id="MobiDB-lite"/>
    </source>
</evidence>
<gene>
    <name evidence="2" type="ORF">H0266_18320</name>
</gene>
<sequence>MSQNNENGKTMERKQIHSALVKAIGEMSNPALSADNPFFKSKYVPLSDILELARPILAKQGIAILQTPSVRYEQQQGNNTQVAVVKICTTIIHDSGETIEIEPFELKADKPTPQSIGSAITYGRRYNITSILGIAGADDDGNVTEQGNGQSQPQDNQQPQQPPQTAISSVEAKIISAVDDASPQGKEYVKVTLEKGSKKLQVIAIEPDMMDKSLKLEQNSVEKFHLKQEQGINYLVGIGEHVQQ</sequence>
<dbReference type="Proteomes" id="UP000571017">
    <property type="component" value="Unassembled WGS sequence"/>
</dbReference>
<feature type="compositionally biased region" description="Low complexity" evidence="1">
    <location>
        <begin position="146"/>
        <end position="159"/>
    </location>
</feature>
<dbReference type="EMBL" id="JACEFG010000005">
    <property type="protein sequence ID" value="MBA2176838.1"/>
    <property type="molecule type" value="Genomic_DNA"/>
</dbReference>
<organism evidence="2 3">
    <name type="scientific">Halobacillus locisalis</name>
    <dbReference type="NCBI Taxonomy" id="220753"/>
    <lineage>
        <taxon>Bacteria</taxon>
        <taxon>Bacillati</taxon>
        <taxon>Bacillota</taxon>
        <taxon>Bacilli</taxon>
        <taxon>Bacillales</taxon>
        <taxon>Bacillaceae</taxon>
        <taxon>Halobacillus</taxon>
    </lineage>
</organism>
<evidence type="ECO:0000313" key="2">
    <source>
        <dbReference type="EMBL" id="MBA2176838.1"/>
    </source>
</evidence>
<feature type="region of interest" description="Disordered" evidence="1">
    <location>
        <begin position="137"/>
        <end position="167"/>
    </location>
</feature>
<evidence type="ECO:0000313" key="3">
    <source>
        <dbReference type="Proteomes" id="UP000571017"/>
    </source>
</evidence>
<dbReference type="AlphaFoldDB" id="A0A838CY39"/>
<accession>A0A838CY39</accession>
<dbReference type="RefSeq" id="WP_181473899.1">
    <property type="nucleotide sequence ID" value="NZ_JACEFG010000005.1"/>
</dbReference>